<gene>
    <name evidence="2" type="ORF">Taro_041433</name>
</gene>
<name>A0A843WLN7_COLES</name>
<reference evidence="2" key="1">
    <citation type="submission" date="2017-07" db="EMBL/GenBank/DDBJ databases">
        <title>Taro Niue Genome Assembly and Annotation.</title>
        <authorList>
            <person name="Atibalentja N."/>
            <person name="Keating K."/>
            <person name="Fields C.J."/>
        </authorList>
    </citation>
    <scope>NUCLEOTIDE SEQUENCE</scope>
    <source>
        <strain evidence="2">Niue_2</strain>
        <tissue evidence="2">Leaf</tissue>
    </source>
</reference>
<evidence type="ECO:0000313" key="3">
    <source>
        <dbReference type="Proteomes" id="UP000652761"/>
    </source>
</evidence>
<evidence type="ECO:0000256" key="1">
    <source>
        <dbReference type="SAM" id="MobiDB-lite"/>
    </source>
</evidence>
<comment type="caution">
    <text evidence="2">The sequence shown here is derived from an EMBL/GenBank/DDBJ whole genome shotgun (WGS) entry which is preliminary data.</text>
</comment>
<dbReference type="AlphaFoldDB" id="A0A843WLN7"/>
<dbReference type="EMBL" id="NMUH01004153">
    <property type="protein sequence ID" value="MQM08576.1"/>
    <property type="molecule type" value="Genomic_DNA"/>
</dbReference>
<proteinExistence type="predicted"/>
<organism evidence="2 3">
    <name type="scientific">Colocasia esculenta</name>
    <name type="common">Wild taro</name>
    <name type="synonym">Arum esculentum</name>
    <dbReference type="NCBI Taxonomy" id="4460"/>
    <lineage>
        <taxon>Eukaryota</taxon>
        <taxon>Viridiplantae</taxon>
        <taxon>Streptophyta</taxon>
        <taxon>Embryophyta</taxon>
        <taxon>Tracheophyta</taxon>
        <taxon>Spermatophyta</taxon>
        <taxon>Magnoliopsida</taxon>
        <taxon>Liliopsida</taxon>
        <taxon>Araceae</taxon>
        <taxon>Aroideae</taxon>
        <taxon>Colocasieae</taxon>
        <taxon>Colocasia</taxon>
    </lineage>
</organism>
<evidence type="ECO:0000313" key="2">
    <source>
        <dbReference type="EMBL" id="MQM08576.1"/>
    </source>
</evidence>
<dbReference type="Proteomes" id="UP000652761">
    <property type="component" value="Unassembled WGS sequence"/>
</dbReference>
<protein>
    <submittedName>
        <fullName evidence="2">Uncharacterized protein</fullName>
    </submittedName>
</protein>
<sequence>MPGFPTPTKDLTIGTTAHGSGDREGLTDQSNKICERSIIDCTLSLSRADSSFVVLECSGRKLVVGLVVEVHFGEQVGDALKQSLLQI</sequence>
<keyword evidence="3" id="KW-1185">Reference proteome</keyword>
<accession>A0A843WLN7</accession>
<feature type="region of interest" description="Disordered" evidence="1">
    <location>
        <begin position="1"/>
        <end position="27"/>
    </location>
</feature>